<evidence type="ECO:0000313" key="1">
    <source>
        <dbReference type="EMBL" id="KAK2849509.1"/>
    </source>
</evidence>
<dbReference type="Pfam" id="PF08238">
    <property type="entry name" value="Sel1"/>
    <property type="match status" value="4"/>
</dbReference>
<reference evidence="1" key="1">
    <citation type="submission" date="2023-07" db="EMBL/GenBank/DDBJ databases">
        <title>Chromosome-level Genome Assembly of Striped Snakehead (Channa striata).</title>
        <authorList>
            <person name="Liu H."/>
        </authorList>
    </citation>
    <scope>NUCLEOTIDE SEQUENCE</scope>
    <source>
        <strain evidence="1">Gz</strain>
        <tissue evidence="1">Muscle</tissue>
    </source>
</reference>
<proteinExistence type="predicted"/>
<dbReference type="SUPFAM" id="SSF81901">
    <property type="entry name" value="HCP-like"/>
    <property type="match status" value="1"/>
</dbReference>
<dbReference type="GO" id="GO:0005739">
    <property type="term" value="C:mitochondrion"/>
    <property type="evidence" value="ECO:0007669"/>
    <property type="project" value="TreeGrafter"/>
</dbReference>
<accession>A0AA88N462</accession>
<comment type="caution">
    <text evidence="1">The sequence shown here is derived from an EMBL/GenBank/DDBJ whole genome shotgun (WGS) entry which is preliminary data.</text>
</comment>
<dbReference type="AlphaFoldDB" id="A0AA88N462"/>
<evidence type="ECO:0000313" key="2">
    <source>
        <dbReference type="Proteomes" id="UP001187415"/>
    </source>
</evidence>
<dbReference type="InterPro" id="IPR006597">
    <property type="entry name" value="Sel1-like"/>
</dbReference>
<gene>
    <name evidence="1" type="ORF">Q5P01_009343</name>
</gene>
<dbReference type="InterPro" id="IPR011990">
    <property type="entry name" value="TPR-like_helical_dom_sf"/>
</dbReference>
<organism evidence="1 2">
    <name type="scientific">Channa striata</name>
    <name type="common">Snakehead murrel</name>
    <name type="synonym">Ophicephalus striatus</name>
    <dbReference type="NCBI Taxonomy" id="64152"/>
    <lineage>
        <taxon>Eukaryota</taxon>
        <taxon>Metazoa</taxon>
        <taxon>Chordata</taxon>
        <taxon>Craniata</taxon>
        <taxon>Vertebrata</taxon>
        <taxon>Euteleostomi</taxon>
        <taxon>Actinopterygii</taxon>
        <taxon>Neopterygii</taxon>
        <taxon>Teleostei</taxon>
        <taxon>Neoteleostei</taxon>
        <taxon>Acanthomorphata</taxon>
        <taxon>Anabantaria</taxon>
        <taxon>Anabantiformes</taxon>
        <taxon>Channoidei</taxon>
        <taxon>Channidae</taxon>
        <taxon>Channa</taxon>
    </lineage>
</organism>
<dbReference type="SMART" id="SM00671">
    <property type="entry name" value="SEL1"/>
    <property type="match status" value="4"/>
</dbReference>
<dbReference type="InterPro" id="IPR052748">
    <property type="entry name" value="ISR_Activator"/>
</dbReference>
<evidence type="ECO:0008006" key="3">
    <source>
        <dbReference type="Google" id="ProtNLM"/>
    </source>
</evidence>
<dbReference type="Proteomes" id="UP001187415">
    <property type="component" value="Unassembled WGS sequence"/>
</dbReference>
<keyword evidence="2" id="KW-1185">Reference proteome</keyword>
<dbReference type="PANTHER" id="PTHR45011">
    <property type="entry name" value="DAP3-BINDING CELL DEATH ENHANCER 1"/>
    <property type="match status" value="1"/>
</dbReference>
<sequence length="247" mass="27104">MSDEQKLGGAALYLRHVEDTSVPLILNIIGLESVKSKNEEEAFTCFQAAAQQGYSKAQFNTAVCYEKGQGVKKDKDKALYYYCQAAVRGHTQAQYRYAKLLLTSRGNQSLEELNTVINLLERAAAAGLTKAQVCLASVYSQEPVRDGSKSVQYLRMAAESGDDNALLFLGQCYESGFGVQQNLTTANELYERAAQAGNKQAKKLLTPHSKDDAVLHSIHSSPCLSLTDHWLQQPLSHLARCVPLPTS</sequence>
<dbReference type="PANTHER" id="PTHR45011:SF1">
    <property type="entry name" value="DAP3-BINDING CELL DEATH ENHANCER 1"/>
    <property type="match status" value="1"/>
</dbReference>
<dbReference type="Gene3D" id="1.25.40.10">
    <property type="entry name" value="Tetratricopeptide repeat domain"/>
    <property type="match status" value="1"/>
</dbReference>
<protein>
    <recommendedName>
        <fullName evidence="3">Death ligand signal enhancer</fullName>
    </recommendedName>
</protein>
<dbReference type="EMBL" id="JAUPFM010000006">
    <property type="protein sequence ID" value="KAK2849509.1"/>
    <property type="molecule type" value="Genomic_DNA"/>
</dbReference>
<dbReference type="GO" id="GO:0008625">
    <property type="term" value="P:extrinsic apoptotic signaling pathway via death domain receptors"/>
    <property type="evidence" value="ECO:0007669"/>
    <property type="project" value="TreeGrafter"/>
</dbReference>
<name>A0AA88N462_CHASR</name>